<keyword evidence="3" id="KW-0808">Transferase</keyword>
<keyword evidence="3" id="KW-0418">Kinase</keyword>
<evidence type="ECO:0000256" key="1">
    <source>
        <dbReference type="SAM" id="Phobius"/>
    </source>
</evidence>
<gene>
    <name evidence="3" type="ORF">SAMN05660461_1925</name>
</gene>
<keyword evidence="1" id="KW-1133">Transmembrane helix</keyword>
<reference evidence="3 4" key="1">
    <citation type="submission" date="2017-02" db="EMBL/GenBank/DDBJ databases">
        <authorList>
            <person name="Peterson S.W."/>
        </authorList>
    </citation>
    <scope>NUCLEOTIDE SEQUENCE [LARGE SCALE GENOMIC DNA]</scope>
    <source>
        <strain evidence="3 4">DSM 18108</strain>
    </source>
</reference>
<feature type="transmembrane region" description="Helical" evidence="1">
    <location>
        <begin position="93"/>
        <end position="112"/>
    </location>
</feature>
<feature type="transmembrane region" description="Helical" evidence="1">
    <location>
        <begin position="163"/>
        <end position="184"/>
    </location>
</feature>
<dbReference type="SUPFAM" id="SSF55874">
    <property type="entry name" value="ATPase domain of HSP90 chaperone/DNA topoisomerase II/histidine kinase"/>
    <property type="match status" value="1"/>
</dbReference>
<dbReference type="InterPro" id="IPR036890">
    <property type="entry name" value="HATPase_C_sf"/>
</dbReference>
<feature type="domain" description="Signal transduction histidine kinase internal region" evidence="2">
    <location>
        <begin position="205"/>
        <end position="282"/>
    </location>
</feature>
<name>A0A1T5NKF6_9BACT</name>
<evidence type="ECO:0000259" key="2">
    <source>
        <dbReference type="Pfam" id="PF06580"/>
    </source>
</evidence>
<dbReference type="Pfam" id="PF06580">
    <property type="entry name" value="His_kinase"/>
    <property type="match status" value="1"/>
</dbReference>
<sequence>MKFYLTTGKGKSLIFQREKRMSKTAIQMTNDVRHLNFSCLRERMTFGYPGKTQKMAYTINWFNKRYLQEIGIFAAMFILTMVNQWFRLDSFNAIIKGLVFFVILYAQAKFHWHFILPLFWNRKYGTYAIVTFGALLIGTLVLFPVDCFWIEPGILQQESVMSVLLYHFVISIASISTIMFLFLIRQHASQIRKRTEDKLLLAEMNIRLLHAQLNPHFLFNMFNNLYGVSLAEPERVPDLILKLSNLIRYQLEDGRRPLVALQAEIAFIENYIAIEKERIGKRCEISYAVQQGDLEPDKLSIAPLILITLIENAFKHSITITRKWYVHINIQLEQRTLIVDIVNSLGDEALKRDSTGIGLATIRERLELLYAGNYQLDTFQHESEFRVVLKILLNHR</sequence>
<dbReference type="GO" id="GO:0000155">
    <property type="term" value="F:phosphorelay sensor kinase activity"/>
    <property type="evidence" value="ECO:0007669"/>
    <property type="project" value="InterPro"/>
</dbReference>
<feature type="transmembrane region" description="Helical" evidence="1">
    <location>
        <begin position="70"/>
        <end position="87"/>
    </location>
</feature>
<organism evidence="3 4">
    <name type="scientific">Chitinophaga ginsengisegetis</name>
    <dbReference type="NCBI Taxonomy" id="393003"/>
    <lineage>
        <taxon>Bacteria</taxon>
        <taxon>Pseudomonadati</taxon>
        <taxon>Bacteroidota</taxon>
        <taxon>Chitinophagia</taxon>
        <taxon>Chitinophagales</taxon>
        <taxon>Chitinophagaceae</taxon>
        <taxon>Chitinophaga</taxon>
    </lineage>
</organism>
<dbReference type="Gene3D" id="3.30.565.10">
    <property type="entry name" value="Histidine kinase-like ATPase, C-terminal domain"/>
    <property type="match status" value="1"/>
</dbReference>
<dbReference type="EMBL" id="FUZZ01000001">
    <property type="protein sequence ID" value="SKD00703.1"/>
    <property type="molecule type" value="Genomic_DNA"/>
</dbReference>
<dbReference type="Proteomes" id="UP000190166">
    <property type="component" value="Unassembled WGS sequence"/>
</dbReference>
<evidence type="ECO:0000313" key="3">
    <source>
        <dbReference type="EMBL" id="SKD00703.1"/>
    </source>
</evidence>
<proteinExistence type="predicted"/>
<accession>A0A1T5NKF6</accession>
<dbReference type="InterPro" id="IPR050640">
    <property type="entry name" value="Bact_2-comp_sensor_kinase"/>
</dbReference>
<dbReference type="GO" id="GO:0016020">
    <property type="term" value="C:membrane"/>
    <property type="evidence" value="ECO:0007669"/>
    <property type="project" value="InterPro"/>
</dbReference>
<keyword evidence="1" id="KW-0472">Membrane</keyword>
<dbReference type="InterPro" id="IPR010559">
    <property type="entry name" value="Sig_transdc_His_kin_internal"/>
</dbReference>
<protein>
    <submittedName>
        <fullName evidence="3">Histidine kinase</fullName>
    </submittedName>
</protein>
<dbReference type="PANTHER" id="PTHR34220">
    <property type="entry name" value="SENSOR HISTIDINE KINASE YPDA"/>
    <property type="match status" value="1"/>
</dbReference>
<dbReference type="PANTHER" id="PTHR34220:SF7">
    <property type="entry name" value="SENSOR HISTIDINE KINASE YPDA"/>
    <property type="match status" value="1"/>
</dbReference>
<dbReference type="AlphaFoldDB" id="A0A1T5NKF6"/>
<dbReference type="STRING" id="393003.SAMN05660461_1925"/>
<feature type="transmembrane region" description="Helical" evidence="1">
    <location>
        <begin position="124"/>
        <end position="143"/>
    </location>
</feature>
<keyword evidence="4" id="KW-1185">Reference proteome</keyword>
<keyword evidence="1" id="KW-0812">Transmembrane</keyword>
<evidence type="ECO:0000313" key="4">
    <source>
        <dbReference type="Proteomes" id="UP000190166"/>
    </source>
</evidence>